<reference evidence="2 3" key="1">
    <citation type="journal article" date="2016" name="Nat. Commun.">
        <title>Thousands of microbial genomes shed light on interconnected biogeochemical processes in an aquifer system.</title>
        <authorList>
            <person name="Anantharaman K."/>
            <person name="Brown C.T."/>
            <person name="Hug L.A."/>
            <person name="Sharon I."/>
            <person name="Castelle C.J."/>
            <person name="Probst A.J."/>
            <person name="Thomas B.C."/>
            <person name="Singh A."/>
            <person name="Wilkins M.J."/>
            <person name="Karaoz U."/>
            <person name="Brodie E.L."/>
            <person name="Williams K.H."/>
            <person name="Hubbard S.S."/>
            <person name="Banfield J.F."/>
        </authorList>
    </citation>
    <scope>NUCLEOTIDE SEQUENCE [LARGE SCALE GENOMIC DNA]</scope>
</reference>
<comment type="caution">
    <text evidence="2">The sequence shown here is derived from an EMBL/GenBank/DDBJ whole genome shotgun (WGS) entry which is preliminary data.</text>
</comment>
<evidence type="ECO:0000313" key="3">
    <source>
        <dbReference type="Proteomes" id="UP000176445"/>
    </source>
</evidence>
<evidence type="ECO:0000256" key="1">
    <source>
        <dbReference type="SAM" id="MobiDB-lite"/>
    </source>
</evidence>
<accession>A0A1F6CQQ9</accession>
<feature type="region of interest" description="Disordered" evidence="1">
    <location>
        <begin position="1"/>
        <end position="23"/>
    </location>
</feature>
<evidence type="ECO:0000313" key="2">
    <source>
        <dbReference type="EMBL" id="OGG51493.1"/>
    </source>
</evidence>
<feature type="compositionally biased region" description="Polar residues" evidence="1">
    <location>
        <begin position="1"/>
        <end position="12"/>
    </location>
</feature>
<organism evidence="2 3">
    <name type="scientific">Candidatus Kaiserbacteria bacterium RIFCSPHIGHO2_01_FULL_54_36b</name>
    <dbReference type="NCBI Taxonomy" id="1798483"/>
    <lineage>
        <taxon>Bacteria</taxon>
        <taxon>Candidatus Kaiseribacteriota</taxon>
    </lineage>
</organism>
<sequence>MKNAASENQMPLFSTPREQGHREWSTFNVVKHDQAGMFRVLTPRKHETPRYPNIVHINRYPRHITPTFAR</sequence>
<proteinExistence type="predicted"/>
<name>A0A1F6CQQ9_9BACT</name>
<dbReference type="EMBL" id="MFKW01000026">
    <property type="protein sequence ID" value="OGG51493.1"/>
    <property type="molecule type" value="Genomic_DNA"/>
</dbReference>
<protein>
    <submittedName>
        <fullName evidence="2">Uncharacterized protein</fullName>
    </submittedName>
</protein>
<gene>
    <name evidence="2" type="ORF">A2704_04785</name>
</gene>
<dbReference type="Proteomes" id="UP000176445">
    <property type="component" value="Unassembled WGS sequence"/>
</dbReference>
<dbReference type="AlphaFoldDB" id="A0A1F6CQQ9"/>